<dbReference type="AlphaFoldDB" id="A0A1V3C290"/>
<proteinExistence type="predicted"/>
<dbReference type="Proteomes" id="UP000189004">
    <property type="component" value="Unassembled WGS sequence"/>
</dbReference>
<reference evidence="3 6" key="3">
    <citation type="submission" date="2020-07" db="EMBL/GenBank/DDBJ databases">
        <title>Sequencing the genomes of 1000 actinobacteria strains.</title>
        <authorList>
            <person name="Klenk H.-P."/>
        </authorList>
    </citation>
    <scope>NUCLEOTIDE SEQUENCE [LARGE SCALE GENOMIC DNA]</scope>
    <source>
        <strain evidence="3 6">DSM 45278</strain>
    </source>
</reference>
<dbReference type="SUPFAM" id="SSF51679">
    <property type="entry name" value="Bacterial luciferase-like"/>
    <property type="match status" value="1"/>
</dbReference>
<dbReference type="GO" id="GO:0016705">
    <property type="term" value="F:oxidoreductase activity, acting on paired donors, with incorporation or reduction of molecular oxygen"/>
    <property type="evidence" value="ECO:0007669"/>
    <property type="project" value="InterPro"/>
</dbReference>
<dbReference type="Pfam" id="PF00296">
    <property type="entry name" value="Bac_luciferase"/>
    <property type="match status" value="1"/>
</dbReference>
<evidence type="ECO:0000256" key="1">
    <source>
        <dbReference type="ARBA" id="ARBA00023002"/>
    </source>
</evidence>
<dbReference type="EMBL" id="MCOK01000001">
    <property type="protein sequence ID" value="OOC54921.1"/>
    <property type="molecule type" value="Genomic_DNA"/>
</dbReference>
<reference evidence="5" key="2">
    <citation type="submission" date="2016-08" db="EMBL/GenBank/DDBJ databases">
        <authorList>
            <person name="Tokovenko B."/>
            <person name="Kalinowski J."/>
        </authorList>
    </citation>
    <scope>NUCLEOTIDE SEQUENCE [LARGE SCALE GENOMIC DNA]</scope>
    <source>
        <strain evidence="5">UTMC102</strain>
    </source>
</reference>
<evidence type="ECO:0000313" key="6">
    <source>
        <dbReference type="Proteomes" id="UP000584931"/>
    </source>
</evidence>
<gene>
    <name evidence="3" type="ORF">HNR06_000737</name>
    <name evidence="4" type="ORF">NOSIN_14870</name>
</gene>
<keyword evidence="5" id="KW-1185">Reference proteome</keyword>
<reference evidence="4" key="1">
    <citation type="submission" date="2016-08" db="EMBL/GenBank/DDBJ databases">
        <authorList>
            <person name="Seilhamer J.J."/>
        </authorList>
    </citation>
    <scope>NUCLEOTIDE SEQUENCE [LARGE SCALE GENOMIC DNA]</scope>
    <source>
        <strain evidence="4">UTMC102</strain>
    </source>
</reference>
<dbReference type="InterPro" id="IPR050564">
    <property type="entry name" value="F420-G6PD/mer"/>
</dbReference>
<evidence type="ECO:0000313" key="5">
    <source>
        <dbReference type="Proteomes" id="UP000189004"/>
    </source>
</evidence>
<dbReference type="InterPro" id="IPR011251">
    <property type="entry name" value="Luciferase-like_dom"/>
</dbReference>
<dbReference type="Proteomes" id="UP000584931">
    <property type="component" value="Unassembled WGS sequence"/>
</dbReference>
<dbReference type="OrthoDB" id="3457164at2"/>
<dbReference type="CDD" id="cd01097">
    <property type="entry name" value="Tetrahydromethanopterin_reductase"/>
    <property type="match status" value="1"/>
</dbReference>
<feature type="domain" description="Luciferase-like" evidence="2">
    <location>
        <begin position="15"/>
        <end position="296"/>
    </location>
</feature>
<dbReference type="InterPro" id="IPR022526">
    <property type="entry name" value="F420_Rv3093c"/>
</dbReference>
<protein>
    <submittedName>
        <fullName evidence="4">LLM class F420-dependent oxidoreductase</fullName>
    </submittedName>
    <submittedName>
        <fullName evidence="3">Putative F420-dependent oxidoreductase</fullName>
    </submittedName>
</protein>
<evidence type="ECO:0000313" key="3">
    <source>
        <dbReference type="EMBL" id="NYH51148.1"/>
    </source>
</evidence>
<dbReference type="PANTHER" id="PTHR43244">
    <property type="match status" value="1"/>
</dbReference>
<organism evidence="4 5">
    <name type="scientific">Nocardiopsis sinuspersici</name>
    <dbReference type="NCBI Taxonomy" id="501010"/>
    <lineage>
        <taxon>Bacteria</taxon>
        <taxon>Bacillati</taxon>
        <taxon>Actinomycetota</taxon>
        <taxon>Actinomycetes</taxon>
        <taxon>Streptosporangiales</taxon>
        <taxon>Nocardiopsidaceae</taxon>
        <taxon>Nocardiopsis</taxon>
    </lineage>
</organism>
<name>A0A1V3C290_9ACTN</name>
<dbReference type="STRING" id="501010.NOSIN_14870"/>
<evidence type="ECO:0000259" key="2">
    <source>
        <dbReference type="Pfam" id="PF00296"/>
    </source>
</evidence>
<dbReference type="NCBIfam" id="TIGR03841">
    <property type="entry name" value="F420_Rv3093c"/>
    <property type="match status" value="1"/>
</dbReference>
<accession>A0A1V3C290</accession>
<accession>A0A7Y9XAU7</accession>
<dbReference type="EMBL" id="JACCHL010000001">
    <property type="protein sequence ID" value="NYH51148.1"/>
    <property type="molecule type" value="Genomic_DNA"/>
</dbReference>
<evidence type="ECO:0000313" key="4">
    <source>
        <dbReference type="EMBL" id="OOC54921.1"/>
    </source>
</evidence>
<dbReference type="PANTHER" id="PTHR43244:SF1">
    <property type="entry name" value="5,10-METHYLENETETRAHYDROMETHANOPTERIN REDUCTASE"/>
    <property type="match status" value="1"/>
</dbReference>
<keyword evidence="1" id="KW-0560">Oxidoreductase</keyword>
<dbReference type="RefSeq" id="WP_077691344.1">
    <property type="nucleotide sequence ID" value="NZ_JACCHL010000001.1"/>
</dbReference>
<dbReference type="InterPro" id="IPR036661">
    <property type="entry name" value="Luciferase-like_sf"/>
</dbReference>
<comment type="caution">
    <text evidence="4">The sequence shown here is derived from an EMBL/GenBank/DDBJ whole genome shotgun (WGS) entry which is preliminary data.</text>
</comment>
<dbReference type="Gene3D" id="3.20.20.30">
    <property type="entry name" value="Luciferase-like domain"/>
    <property type="match status" value="1"/>
</dbReference>
<sequence>MTTRWGITIPLEGVPLPEQRSIIEQMPDLGYTDAWSAEANGTDAFTPLALASVWAPRLRLGTAIVPAYTRGPATLAMSAATMAAAAPGRFALGIGTSSNVIVERWNSIPFEEPYKKVRDTVRFLRTALTGEKVKADYDTFSVKGFTLGAVPEQAPPLLVAALRPGMLKLAGREGDGAIINWLSAEDVRQVTPYVRQSGEDKEVVARIFAIPGADADTARRIGRWAISAYLNVPVYRAFHEWLGREELNPMWKAWDEGDRKGALAAIPDSVVDDLIVHGPAEYCRERIRAYMSNGVTTPVIAPIGPPGQDPAAVVRALAPGD</sequence>